<comment type="caution">
    <text evidence="2">The sequence shown here is derived from an EMBL/GenBank/DDBJ whole genome shotgun (WGS) entry which is preliminary data.</text>
</comment>
<feature type="transmembrane region" description="Helical" evidence="1">
    <location>
        <begin position="40"/>
        <end position="59"/>
    </location>
</feature>
<evidence type="ECO:0000256" key="1">
    <source>
        <dbReference type="SAM" id="Phobius"/>
    </source>
</evidence>
<keyword evidence="1" id="KW-1133">Transmembrane helix</keyword>
<evidence type="ECO:0000313" key="3">
    <source>
        <dbReference type="Proteomes" id="UP001595796"/>
    </source>
</evidence>
<organism evidence="2 3">
    <name type="scientific">Flaviflagellibacter deserti</name>
    <dbReference type="NCBI Taxonomy" id="2267266"/>
    <lineage>
        <taxon>Bacteria</taxon>
        <taxon>Pseudomonadati</taxon>
        <taxon>Pseudomonadota</taxon>
        <taxon>Alphaproteobacteria</taxon>
        <taxon>Hyphomicrobiales</taxon>
        <taxon>Flaviflagellibacter</taxon>
    </lineage>
</organism>
<dbReference type="RefSeq" id="WP_114957684.1">
    <property type="nucleotide sequence ID" value="NZ_JBHSJF010000006.1"/>
</dbReference>
<sequence length="61" mass="6271">MTDFIVALGLVLVIEGLVSAAFPGAVVRAMERAAATPPQTLRLVGLISAAIGLALVWLIRG</sequence>
<reference evidence="3" key="1">
    <citation type="journal article" date="2019" name="Int. J. Syst. Evol. Microbiol.">
        <title>The Global Catalogue of Microorganisms (GCM) 10K type strain sequencing project: providing services to taxonomists for standard genome sequencing and annotation.</title>
        <authorList>
            <consortium name="The Broad Institute Genomics Platform"/>
            <consortium name="The Broad Institute Genome Sequencing Center for Infectious Disease"/>
            <person name="Wu L."/>
            <person name="Ma J."/>
        </authorList>
    </citation>
    <scope>NUCLEOTIDE SEQUENCE [LARGE SCALE GENOMIC DNA]</scope>
    <source>
        <strain evidence="3">CGMCC 1.16444</strain>
    </source>
</reference>
<gene>
    <name evidence="2" type="ORF">ACFPFW_14340</name>
</gene>
<dbReference type="EMBL" id="JBHSJF010000006">
    <property type="protein sequence ID" value="MFC5069193.1"/>
    <property type="molecule type" value="Genomic_DNA"/>
</dbReference>
<keyword evidence="1" id="KW-0812">Transmembrane</keyword>
<dbReference type="PANTHER" id="PTHR38602">
    <property type="entry name" value="INNER MEMBRANE PROTEIN-RELATED"/>
    <property type="match status" value="1"/>
</dbReference>
<keyword evidence="3" id="KW-1185">Reference proteome</keyword>
<name>A0ABV9Z5T9_9HYPH</name>
<dbReference type="Pfam" id="PF09838">
    <property type="entry name" value="DUF2065"/>
    <property type="match status" value="1"/>
</dbReference>
<evidence type="ECO:0000313" key="2">
    <source>
        <dbReference type="EMBL" id="MFC5069193.1"/>
    </source>
</evidence>
<proteinExistence type="predicted"/>
<dbReference type="InterPro" id="IPR019201">
    <property type="entry name" value="DUF2065"/>
</dbReference>
<dbReference type="Proteomes" id="UP001595796">
    <property type="component" value="Unassembled WGS sequence"/>
</dbReference>
<protein>
    <submittedName>
        <fullName evidence="2">DUF2065 domain-containing protein</fullName>
    </submittedName>
</protein>
<accession>A0ABV9Z5T9</accession>
<dbReference type="PANTHER" id="PTHR38602:SF1">
    <property type="entry name" value="INNER MEMBRANE PROTEIN"/>
    <property type="match status" value="1"/>
</dbReference>
<keyword evidence="1" id="KW-0472">Membrane</keyword>